<evidence type="ECO:0000313" key="2">
    <source>
        <dbReference type="Proteomes" id="UP001163603"/>
    </source>
</evidence>
<keyword evidence="2" id="KW-1185">Reference proteome</keyword>
<comment type="caution">
    <text evidence="1">The sequence shown here is derived from an EMBL/GenBank/DDBJ whole genome shotgun (WGS) entry which is preliminary data.</text>
</comment>
<proteinExistence type="predicted"/>
<accession>A0ACC0YH44</accession>
<name>A0ACC0YH44_9ROSI</name>
<evidence type="ECO:0000313" key="1">
    <source>
        <dbReference type="EMBL" id="KAJ0035614.1"/>
    </source>
</evidence>
<gene>
    <name evidence="1" type="ORF">Pint_24733</name>
</gene>
<dbReference type="EMBL" id="CM047742">
    <property type="protein sequence ID" value="KAJ0035614.1"/>
    <property type="molecule type" value="Genomic_DNA"/>
</dbReference>
<protein>
    <submittedName>
        <fullName evidence="1">Uncharacterized protein</fullName>
    </submittedName>
</protein>
<organism evidence="1 2">
    <name type="scientific">Pistacia integerrima</name>
    <dbReference type="NCBI Taxonomy" id="434235"/>
    <lineage>
        <taxon>Eukaryota</taxon>
        <taxon>Viridiplantae</taxon>
        <taxon>Streptophyta</taxon>
        <taxon>Embryophyta</taxon>
        <taxon>Tracheophyta</taxon>
        <taxon>Spermatophyta</taxon>
        <taxon>Magnoliopsida</taxon>
        <taxon>eudicotyledons</taxon>
        <taxon>Gunneridae</taxon>
        <taxon>Pentapetalae</taxon>
        <taxon>rosids</taxon>
        <taxon>malvids</taxon>
        <taxon>Sapindales</taxon>
        <taxon>Anacardiaceae</taxon>
        <taxon>Pistacia</taxon>
    </lineage>
</organism>
<dbReference type="Proteomes" id="UP001163603">
    <property type="component" value="Chromosome 7"/>
</dbReference>
<reference evidence="2" key="1">
    <citation type="journal article" date="2023" name="G3 (Bethesda)">
        <title>Genome assembly and association tests identify interacting loci associated with vigor, precocity, and sex in interspecific pistachio rootstocks.</title>
        <authorList>
            <person name="Palmer W."/>
            <person name="Jacygrad E."/>
            <person name="Sagayaradj S."/>
            <person name="Cavanaugh K."/>
            <person name="Han R."/>
            <person name="Bertier L."/>
            <person name="Beede B."/>
            <person name="Kafkas S."/>
            <person name="Golino D."/>
            <person name="Preece J."/>
            <person name="Michelmore R."/>
        </authorList>
    </citation>
    <scope>NUCLEOTIDE SEQUENCE [LARGE SCALE GENOMIC DNA]</scope>
</reference>
<sequence>MNSVETAQNAPETPRKPKLLLEANQNNDNNGSTDDVESVVDVSGKIVEFPLLETDGDEKPDNSVEGFYLYKNVFNLIPKSVGRFGKLKNLKFFGNEINLFPDEVGNLVGLECLQVKISSPGFNGLALNKLQGLKELELSKVPPRPSVLTLLSEIAGLKCLTKLSVCHFSIRFLPPEIGCLNSLEHLDLSFNKMKYLPTEISYLKALVSLKIANNKLLELPPGLSSLQRLENLDLSNNRLTSLGSLDLGSMHNLQNLNLQYNKLLSYCQVPAWICCNLEGNGKDSSNDDFISSSVEMDVYETVIQEIDGNVSDNSSNRALSSILAVSNNRCYTPQRSSKRWKRQHYLQQRARQERLNNSRKWKGEGHAQALHVKAGENCKPVILDVFTPGRTEGALEIIGLDDDDDNKQSLSAEAESDFLPNVENNKISSSKGSCEDSCLCVELEPIGEGREDECSTSDVTSIQNEAAKQDEVSSSDISKAASTIKRHSERDLDNPKPCKSRKSIEDSSNISQKYSNLSFCSIEDHLPDGFYDAGRDRPFKSLRRYEQTLHPDSREVILVDRKSDEELDAILLSAQSFVQHLKQMNGLAKDRVIEPVGNLQVASLLALFVSDHFGGSDRSDIVARTRRSVSGSNYRQPFVCTCSTGHSDSISPSSRQALDSGEDIAFTDLCEKYLRSIKSRRNSIIVPLGSLQFGVCRHRALLLKYLCDRVEPPVPCELVRGYLDFQPHAWNTILVKSGDSWVRMVVDACHPHDIREETDPEYFCRYIPLCRTTVSLSTEGDPCPSPCSFPSLSTCDEIEKVASSSLRQCKFGSLDAAAKVRNLELGGSSIEDIKNFEYSCLGEVRILGALKHSCIVEMYGHQICSRWLPSVDGNPERRVIQSAIFMEYVKGGSLKNYLDKLSKAGEKHAPLELALFIAQDVASALVELHSKHIMHRDIKSENVLIDLDRKKADGTPVVKLCDFDRAVPLRSFLHTCCIAHMGIPPTDVCVGTPRWMAPEVLQAMHKRNRYGLEVDIWSYGCILFELLTLQVPYFASSELEIHDLLQMGKRPRLTEELESLGSANEHTRAELGAGLEKPDSEVDILRFLVQLFRHCTEENPTDRPTARDLYETLIARTNKLIS</sequence>